<comment type="caution">
    <text evidence="1">The sequence shown here is derived from an EMBL/GenBank/DDBJ whole genome shotgun (WGS) entry which is preliminary data.</text>
</comment>
<organism evidence="1">
    <name type="scientific">bioreactor metagenome</name>
    <dbReference type="NCBI Taxonomy" id="1076179"/>
    <lineage>
        <taxon>unclassified sequences</taxon>
        <taxon>metagenomes</taxon>
        <taxon>ecological metagenomes</taxon>
    </lineage>
</organism>
<protein>
    <submittedName>
        <fullName evidence="1">Uncharacterized protein</fullName>
    </submittedName>
</protein>
<accession>A0A645A894</accession>
<dbReference type="AlphaFoldDB" id="A0A645A894"/>
<sequence length="299" mass="34424">MIQKHSLVSDGESVISDAAHTSCQIGCDFMMMIDMGHEIHIFLNSLVVAICCCVDEFQQIVRHRHGHHNRNPCGNSDYPQMADPAQLFKDVLQPLTADHQSISAGHQHFVDVAVLRNIEKSLVNFRFVDFGCAIKRLCPLAMNAIRCTTGVLRHKKCQPVRVALISCSETARSFAHGTFGSGIREKEISRSRDALPENRIKAFFFFFARQQFWMKRILIHQRSVIRRYSHGFFSLHSHDFQCPFNFRSLKITERDNFLQLFNRADDIFLLPGGIVPLFRSDILPKFNIVVMSWFVQEIR</sequence>
<reference evidence="1" key="1">
    <citation type="submission" date="2019-08" db="EMBL/GenBank/DDBJ databases">
        <authorList>
            <person name="Kucharzyk K."/>
            <person name="Murdoch R.W."/>
            <person name="Higgins S."/>
            <person name="Loffler F."/>
        </authorList>
    </citation>
    <scope>NUCLEOTIDE SEQUENCE</scope>
</reference>
<evidence type="ECO:0000313" key="1">
    <source>
        <dbReference type="EMBL" id="MPM49399.1"/>
    </source>
</evidence>
<proteinExistence type="predicted"/>
<gene>
    <name evidence="1" type="ORF">SDC9_96128</name>
</gene>
<dbReference type="EMBL" id="VSSQ01012509">
    <property type="protein sequence ID" value="MPM49399.1"/>
    <property type="molecule type" value="Genomic_DNA"/>
</dbReference>
<name>A0A645A894_9ZZZZ</name>